<dbReference type="InterPro" id="IPR019775">
    <property type="entry name" value="WD40_repeat_CS"/>
</dbReference>
<feature type="repeat" description="WD" evidence="3">
    <location>
        <begin position="206"/>
        <end position="247"/>
    </location>
</feature>
<dbReference type="InterPro" id="IPR037190">
    <property type="entry name" value="LIS1_N"/>
</dbReference>
<evidence type="ECO:0000256" key="1">
    <source>
        <dbReference type="ARBA" id="ARBA00022574"/>
    </source>
</evidence>
<dbReference type="SMART" id="SM00320">
    <property type="entry name" value="WD40"/>
    <property type="match status" value="6"/>
</dbReference>
<dbReference type="PANTHER" id="PTHR19848:SF8">
    <property type="entry name" value="F-BOX AND WD REPEAT DOMAIN CONTAINING 7"/>
    <property type="match status" value="1"/>
</dbReference>
<dbReference type="GeneID" id="25985913"/>
<dbReference type="RefSeq" id="XP_014180819.1">
    <property type="nucleotide sequence ID" value="XM_014325344.1"/>
</dbReference>
<evidence type="ECO:0000256" key="3">
    <source>
        <dbReference type="PROSITE-ProRule" id="PRU00221"/>
    </source>
</evidence>
<feature type="repeat" description="WD" evidence="3">
    <location>
        <begin position="315"/>
        <end position="356"/>
    </location>
</feature>
<dbReference type="InterPro" id="IPR020472">
    <property type="entry name" value="WD40_PAC1"/>
</dbReference>
<dbReference type="HOGENOM" id="CLU_000288_57_15_1"/>
<organism evidence="4 5">
    <name type="scientific">Trichosporon asahii var. asahii (strain ATCC 90039 / CBS 2479 / JCM 2466 / KCTC 7840 / NBRC 103889/ NCYC 2677 / UAMH 7654)</name>
    <name type="common">Yeast</name>
    <dbReference type="NCBI Taxonomy" id="1186058"/>
    <lineage>
        <taxon>Eukaryota</taxon>
        <taxon>Fungi</taxon>
        <taxon>Dikarya</taxon>
        <taxon>Basidiomycota</taxon>
        <taxon>Agaricomycotina</taxon>
        <taxon>Tremellomycetes</taxon>
        <taxon>Trichosporonales</taxon>
        <taxon>Trichosporonaceae</taxon>
        <taxon>Trichosporon</taxon>
    </lineage>
</organism>
<dbReference type="InterPro" id="IPR036322">
    <property type="entry name" value="WD40_repeat_dom_sf"/>
</dbReference>
<protein>
    <submittedName>
        <fullName evidence="4">Platelet-activating factor acetylhydrolase IB alpha subunit</fullName>
    </submittedName>
</protein>
<reference evidence="4 5" key="1">
    <citation type="journal article" date="2012" name="Eukaryot. Cell">
        <title>Draft genome sequence of CBS 2479, the standard type strain of Trichosporon asahii.</title>
        <authorList>
            <person name="Yang R.Y."/>
            <person name="Li H.T."/>
            <person name="Zhu H."/>
            <person name="Zhou G.P."/>
            <person name="Wang M."/>
            <person name="Wang L."/>
        </authorList>
    </citation>
    <scope>NUCLEOTIDE SEQUENCE [LARGE SCALE GENOMIC DNA]</scope>
    <source>
        <strain evidence="5">ATCC 90039 / CBS 2479 / JCM 2466 / KCTC 7840 / NCYC 2677 / UAMH 7654</strain>
    </source>
</reference>
<gene>
    <name evidence="4" type="ORF">A1Q1_02399</name>
</gene>
<accession>J5QQK5</accession>
<keyword evidence="1 3" id="KW-0853">WD repeat</keyword>
<evidence type="ECO:0000313" key="4">
    <source>
        <dbReference type="EMBL" id="EJT48578.1"/>
    </source>
</evidence>
<dbReference type="InterPro" id="IPR015943">
    <property type="entry name" value="WD40/YVTN_repeat-like_dom_sf"/>
</dbReference>
<dbReference type="KEGG" id="tasa:A1Q1_02399"/>
<dbReference type="Pfam" id="PF00400">
    <property type="entry name" value="WD40"/>
    <property type="match status" value="5"/>
</dbReference>
<dbReference type="PROSITE" id="PS50294">
    <property type="entry name" value="WD_REPEATS_REGION"/>
    <property type="match status" value="3"/>
</dbReference>
<dbReference type="GO" id="GO:0016787">
    <property type="term" value="F:hydrolase activity"/>
    <property type="evidence" value="ECO:0007669"/>
    <property type="project" value="UniProtKB-KW"/>
</dbReference>
<dbReference type="CDD" id="cd00200">
    <property type="entry name" value="WD40"/>
    <property type="match status" value="1"/>
</dbReference>
<proteinExistence type="predicted"/>
<dbReference type="SUPFAM" id="SSF109925">
    <property type="entry name" value="Lissencephaly-1 protein (Lis-1, PAF-AH alpha) N-terminal domain"/>
    <property type="match status" value="1"/>
</dbReference>
<dbReference type="SUPFAM" id="SSF50978">
    <property type="entry name" value="WD40 repeat-like"/>
    <property type="match status" value="1"/>
</dbReference>
<dbReference type="EMBL" id="ALBS01000198">
    <property type="protein sequence ID" value="EJT48578.1"/>
    <property type="molecule type" value="Genomic_DNA"/>
</dbReference>
<evidence type="ECO:0000313" key="5">
    <source>
        <dbReference type="Proteomes" id="UP000002748"/>
    </source>
</evidence>
<dbReference type="PANTHER" id="PTHR19848">
    <property type="entry name" value="WD40 REPEAT PROTEIN"/>
    <property type="match status" value="1"/>
</dbReference>
<keyword evidence="4" id="KW-0378">Hydrolase</keyword>
<comment type="caution">
    <text evidence="4">The sequence shown here is derived from an EMBL/GenBank/DDBJ whole genome shotgun (WGS) entry which is preliminary data.</text>
</comment>
<sequence length="408" mass="44394">MLSYLLASGMQGTYDALSREAELEDFDAADPKSKFSGLLEKKWTSVIRLQKKIMDLEARNNALVEELASPTRAVAGSSSNTPFIPRPPARHTLSSHRAQVTRVTFHPTWTVLASASDDATVKIWDWESGDLERTVKGHTKAVTDVDYDPKGNIMALGPGKRVQEHEDAARTRPHGIERALHADGRAAHLCEPRQDDPCMGSVDGTLTGHSEWVREVVPSDDGRLLVSVSNDQTARVWDFATGETKSELRGHEHVVECAVFAPANSYAAIRELTGINSNGGAAGTRPEAGRYAATGSRDKTVKLWDTASGQCLRTFVGHDNWVRALIFHPSGKYLLSASDDKTVKVWDLATGRCTKTLDAHGHFVTCAAWGRATVGGGGAEKDGKKDEPRRINVMATGCVDNTIKVWTP</sequence>
<keyword evidence="2" id="KW-0677">Repeat</keyword>
<dbReference type="Proteomes" id="UP000002748">
    <property type="component" value="Unassembled WGS sequence"/>
</dbReference>
<dbReference type="PROSITE" id="PS50082">
    <property type="entry name" value="WD_REPEATS_2"/>
    <property type="match status" value="4"/>
</dbReference>
<evidence type="ECO:0000256" key="2">
    <source>
        <dbReference type="ARBA" id="ARBA00022737"/>
    </source>
</evidence>
<name>J5QQK5_TRIAS</name>
<feature type="repeat" description="WD" evidence="3">
    <location>
        <begin position="93"/>
        <end position="134"/>
    </location>
</feature>
<feature type="repeat" description="WD" evidence="3">
    <location>
        <begin position="289"/>
        <end position="314"/>
    </location>
</feature>
<dbReference type="VEuPathDB" id="FungiDB:A1Q1_02399"/>
<dbReference type="OrthoDB" id="10264588at2759"/>
<dbReference type="InterPro" id="IPR001680">
    <property type="entry name" value="WD40_rpt"/>
</dbReference>
<dbReference type="PRINTS" id="PR00320">
    <property type="entry name" value="GPROTEINBRPT"/>
</dbReference>
<dbReference type="Gene3D" id="2.130.10.10">
    <property type="entry name" value="YVTN repeat-like/Quinoprotein amine dehydrogenase"/>
    <property type="match status" value="2"/>
</dbReference>
<dbReference type="PROSITE" id="PS00678">
    <property type="entry name" value="WD_REPEATS_1"/>
    <property type="match status" value="3"/>
</dbReference>
<dbReference type="Gene3D" id="1.20.960.30">
    <property type="match status" value="1"/>
</dbReference>
<dbReference type="AlphaFoldDB" id="J5QQK5"/>